<proteinExistence type="predicted"/>
<dbReference type="AlphaFoldDB" id="F0QVB2"/>
<dbReference type="STRING" id="985053.VMUT_1813"/>
<protein>
    <recommendedName>
        <fullName evidence="3">Pyrimidine dimer DNA glycosylase</fullName>
    </recommendedName>
</protein>
<dbReference type="Proteomes" id="UP000007485">
    <property type="component" value="Chromosome"/>
</dbReference>
<dbReference type="RefSeq" id="WP_013605176.1">
    <property type="nucleotide sequence ID" value="NC_015151.1"/>
</dbReference>
<name>F0QVB2_VULM7</name>
<dbReference type="InterPro" id="IPR004260">
    <property type="entry name" value="Pyr-dimer_DNA_glycosylase"/>
</dbReference>
<gene>
    <name evidence="1" type="ordered locus">VMUT_1813</name>
</gene>
<evidence type="ECO:0000313" key="1">
    <source>
        <dbReference type="EMBL" id="ADY02014.1"/>
    </source>
</evidence>
<keyword evidence="2" id="KW-1185">Reference proteome</keyword>
<dbReference type="HOGENOM" id="CLU_1431695_0_0_2"/>
<dbReference type="eggNOG" id="arCOG05626">
    <property type="taxonomic scope" value="Archaea"/>
</dbReference>
<dbReference type="KEGG" id="vmo:VMUT_1813"/>
<sequence length="186" mass="21889">MQVFRPYIEYRKSAQFLDNLRLGKQRVETKQVLLAILRRMGIINDGKRGWVNHPIVLMYYNNGNPYIDDLINYFYALVDEWESRGFRNSISLNDVEVYLKYVNGIPGTPITPIIAREYRRVLLLKDPCYYIGKLSNDEILELVSTSPVYFKGINEWIRDVYNDYLKFVDALKKGIITCSSIFPKRD</sequence>
<reference evidence="1 2" key="1">
    <citation type="journal article" date="2011" name="J. Bacteriol.">
        <title>Complete genome sequence of 'Vulcanisaeta moutnovskia' strain 768-28, a novel member of the hyperthermophilic crenarchaeal genus vulcanisaeta.</title>
        <authorList>
            <person name="Gumerov V.M."/>
            <person name="Mardanov A.V."/>
            <person name="Beletsky A.V."/>
            <person name="Prokofeva M.I."/>
            <person name="Bonch-Osmolovskaya E.A."/>
            <person name="Ravin N.V."/>
            <person name="Skryabin K.G."/>
        </authorList>
    </citation>
    <scope>NUCLEOTIDE SEQUENCE [LARGE SCALE GENOMIC DNA]</scope>
    <source>
        <strain evidence="1 2">768-28</strain>
    </source>
</reference>
<dbReference type="OrthoDB" id="24328at2157"/>
<dbReference type="Pfam" id="PF03013">
    <property type="entry name" value="Pyr_excise"/>
    <property type="match status" value="1"/>
</dbReference>
<dbReference type="EMBL" id="CP002529">
    <property type="protein sequence ID" value="ADY02014.1"/>
    <property type="molecule type" value="Genomic_DNA"/>
</dbReference>
<dbReference type="GeneID" id="10289465"/>
<accession>F0QVB2</accession>
<evidence type="ECO:0000313" key="2">
    <source>
        <dbReference type="Proteomes" id="UP000007485"/>
    </source>
</evidence>
<organism evidence="1 2">
    <name type="scientific">Vulcanisaeta moutnovskia (strain 768-28)</name>
    <dbReference type="NCBI Taxonomy" id="985053"/>
    <lineage>
        <taxon>Archaea</taxon>
        <taxon>Thermoproteota</taxon>
        <taxon>Thermoprotei</taxon>
        <taxon>Thermoproteales</taxon>
        <taxon>Thermoproteaceae</taxon>
        <taxon>Vulcanisaeta</taxon>
    </lineage>
</organism>
<evidence type="ECO:0008006" key="3">
    <source>
        <dbReference type="Google" id="ProtNLM"/>
    </source>
</evidence>